<evidence type="ECO:0000256" key="23">
    <source>
        <dbReference type="ARBA" id="ARBA00039749"/>
    </source>
</evidence>
<dbReference type="AlphaFoldDB" id="A0ABD0RKL8"/>
<organism evidence="30 31">
    <name type="scientific">Cirrhinus mrigala</name>
    <name type="common">Mrigala</name>
    <dbReference type="NCBI Taxonomy" id="683832"/>
    <lineage>
        <taxon>Eukaryota</taxon>
        <taxon>Metazoa</taxon>
        <taxon>Chordata</taxon>
        <taxon>Craniata</taxon>
        <taxon>Vertebrata</taxon>
        <taxon>Euteleostomi</taxon>
        <taxon>Actinopterygii</taxon>
        <taxon>Neopterygii</taxon>
        <taxon>Teleostei</taxon>
        <taxon>Ostariophysi</taxon>
        <taxon>Cypriniformes</taxon>
        <taxon>Cyprinidae</taxon>
        <taxon>Labeoninae</taxon>
        <taxon>Labeonini</taxon>
        <taxon>Cirrhinus</taxon>
    </lineage>
</organism>
<evidence type="ECO:0000256" key="19">
    <source>
        <dbReference type="ARBA" id="ARBA00023221"/>
    </source>
</evidence>
<dbReference type="PROSITE" id="PS50888">
    <property type="entry name" value="BHLH"/>
    <property type="match status" value="1"/>
</dbReference>
<comment type="similarity">
    <text evidence="22">Belongs to the SREBP family.</text>
</comment>
<dbReference type="SUPFAM" id="SSF47459">
    <property type="entry name" value="HLH, helix-loop-helix DNA-binding domain"/>
    <property type="match status" value="1"/>
</dbReference>
<keyword evidence="15" id="KW-0472">Membrane</keyword>
<accession>A0ABD0RKL8</accession>
<evidence type="ECO:0000256" key="13">
    <source>
        <dbReference type="ARBA" id="ARBA00023098"/>
    </source>
</evidence>
<dbReference type="GO" id="GO:0012507">
    <property type="term" value="C:ER to Golgi transport vesicle membrane"/>
    <property type="evidence" value="ECO:0007669"/>
    <property type="project" value="UniProtKB-SubCell"/>
</dbReference>
<name>A0ABD0RKL8_CIRMR</name>
<evidence type="ECO:0000256" key="12">
    <source>
        <dbReference type="ARBA" id="ARBA00023034"/>
    </source>
</evidence>
<evidence type="ECO:0000256" key="25">
    <source>
        <dbReference type="ARBA" id="ARBA00045313"/>
    </source>
</evidence>
<keyword evidence="9" id="KW-0832">Ubl conjugation</keyword>
<keyword evidence="10" id="KW-1133">Transmembrane helix</keyword>
<feature type="non-terminal residue" evidence="30">
    <location>
        <position position="69"/>
    </location>
</feature>
<dbReference type="GO" id="GO:0005634">
    <property type="term" value="C:nucleus"/>
    <property type="evidence" value="ECO:0007669"/>
    <property type="project" value="UniProtKB-SubCell"/>
</dbReference>
<protein>
    <recommendedName>
        <fullName evidence="23">Sterol regulatory element-binding protein 1</fullName>
    </recommendedName>
    <alternativeName>
        <fullName evidence="24">Sterol regulatory element-binding transcription factor 1</fullName>
    </alternativeName>
</protein>
<keyword evidence="21" id="KW-0968">Cytoplasmic vesicle</keyword>
<evidence type="ECO:0000256" key="7">
    <source>
        <dbReference type="ARBA" id="ARBA00022692"/>
    </source>
</evidence>
<dbReference type="Pfam" id="PF00010">
    <property type="entry name" value="HLH"/>
    <property type="match status" value="1"/>
</dbReference>
<comment type="function">
    <text evidence="26">Key transcription factor that regulates expression of genes involved in cholesterol biosynthesis and lipid homeostasis. Binds to the sterol regulatory element 1 (SRE-1) (5'-ATCACCCCAC-3'). Has dual sequence specificity binding to both an E-box motif (5'-ATCACGTGA-3') and to SRE-1 (5'-ATCACCCCAC-3'). Regulates the promoters of genes involved in cholesterol biosynthesis and the LDL receptor (LDLR) pathway of sterol regulation.</text>
</comment>
<keyword evidence="7" id="KW-0812">Transmembrane</keyword>
<dbReference type="Gene3D" id="4.10.280.10">
    <property type="entry name" value="Helix-loop-helix DNA-binding domain"/>
    <property type="match status" value="1"/>
</dbReference>
<sequence>GGTILTTVPLVVDTEKLPINRIAISGKPGGQPHKGEKRTAHNAIEKRYRSSINDKIIELKDLVAGTEAK</sequence>
<evidence type="ECO:0000256" key="8">
    <source>
        <dbReference type="ARBA" id="ARBA00022824"/>
    </source>
</evidence>
<evidence type="ECO:0000256" key="4">
    <source>
        <dbReference type="ARBA" id="ARBA00004557"/>
    </source>
</evidence>
<keyword evidence="17" id="KW-0804">Transcription</keyword>
<evidence type="ECO:0000256" key="16">
    <source>
        <dbReference type="ARBA" id="ARBA00023159"/>
    </source>
</evidence>
<evidence type="ECO:0000256" key="15">
    <source>
        <dbReference type="ARBA" id="ARBA00023136"/>
    </source>
</evidence>
<evidence type="ECO:0000256" key="18">
    <source>
        <dbReference type="ARBA" id="ARBA00023166"/>
    </source>
</evidence>
<evidence type="ECO:0000256" key="17">
    <source>
        <dbReference type="ARBA" id="ARBA00023163"/>
    </source>
</evidence>
<evidence type="ECO:0000256" key="28">
    <source>
        <dbReference type="ARBA" id="ARBA00049702"/>
    </source>
</evidence>
<gene>
    <name evidence="30" type="ORF">M9458_007036</name>
</gene>
<keyword evidence="8" id="KW-0256">Endoplasmic reticulum</keyword>
<dbReference type="GO" id="GO:0003677">
    <property type="term" value="F:DNA binding"/>
    <property type="evidence" value="ECO:0007669"/>
    <property type="project" value="UniProtKB-KW"/>
</dbReference>
<feature type="non-terminal residue" evidence="30">
    <location>
        <position position="1"/>
    </location>
</feature>
<evidence type="ECO:0000256" key="1">
    <source>
        <dbReference type="ARBA" id="ARBA00004123"/>
    </source>
</evidence>
<feature type="domain" description="BHLH" evidence="29">
    <location>
        <begin position="36"/>
        <end position="69"/>
    </location>
</feature>
<keyword evidence="20" id="KW-0539">Nucleus</keyword>
<keyword evidence="11" id="KW-0805">Transcription regulation</keyword>
<keyword evidence="6" id="KW-0597">Phosphoprotein</keyword>
<proteinExistence type="inferred from homology"/>
<dbReference type="InterPro" id="IPR011598">
    <property type="entry name" value="bHLH_dom"/>
</dbReference>
<evidence type="ECO:0000313" key="31">
    <source>
        <dbReference type="Proteomes" id="UP001529510"/>
    </source>
</evidence>
<dbReference type="GO" id="GO:0000139">
    <property type="term" value="C:Golgi membrane"/>
    <property type="evidence" value="ECO:0007669"/>
    <property type="project" value="UniProtKB-SubCell"/>
</dbReference>
<dbReference type="GO" id="GO:0005789">
    <property type="term" value="C:endoplasmic reticulum membrane"/>
    <property type="evidence" value="ECO:0007669"/>
    <property type="project" value="UniProtKB-SubCell"/>
</dbReference>
<evidence type="ECO:0000256" key="6">
    <source>
        <dbReference type="ARBA" id="ARBA00022553"/>
    </source>
</evidence>
<evidence type="ECO:0000256" key="26">
    <source>
        <dbReference type="ARBA" id="ARBA00045371"/>
    </source>
</evidence>
<keyword evidence="31" id="KW-1185">Reference proteome</keyword>
<keyword evidence="18" id="KW-1207">Sterol metabolism</keyword>
<evidence type="ECO:0000256" key="24">
    <source>
        <dbReference type="ARBA" id="ARBA00042215"/>
    </source>
</evidence>
<comment type="subunit">
    <text evidence="27">Efficient DNA binding of the soluble transcription factor fragment requires dimerization with another bHLH protein. Interacts with CEBPA, the interaction produces a transcriptional synergy. Interacts with LMNA.</text>
</comment>
<evidence type="ECO:0000256" key="10">
    <source>
        <dbReference type="ARBA" id="ARBA00022989"/>
    </source>
</evidence>
<keyword evidence="5" id="KW-0153">Cholesterol metabolism</keyword>
<comment type="caution">
    <text evidence="30">The sequence shown here is derived from an EMBL/GenBank/DDBJ whole genome shotgun (WGS) entry which is preliminary data.</text>
</comment>
<evidence type="ECO:0000256" key="14">
    <source>
        <dbReference type="ARBA" id="ARBA00023125"/>
    </source>
</evidence>
<dbReference type="EMBL" id="JAMKFB020000003">
    <property type="protein sequence ID" value="KAL0198496.1"/>
    <property type="molecule type" value="Genomic_DNA"/>
</dbReference>
<reference evidence="30 31" key="1">
    <citation type="submission" date="2024-05" db="EMBL/GenBank/DDBJ databases">
        <title>Genome sequencing and assembly of Indian major carp, Cirrhinus mrigala (Hamilton, 1822).</title>
        <authorList>
            <person name="Mohindra V."/>
            <person name="Chowdhury L.M."/>
            <person name="Lal K."/>
            <person name="Jena J.K."/>
        </authorList>
    </citation>
    <scope>NUCLEOTIDE SEQUENCE [LARGE SCALE GENOMIC DNA]</scope>
    <source>
        <strain evidence="30">CM1030</strain>
        <tissue evidence="30">Blood</tissue>
    </source>
</reference>
<keyword evidence="12" id="KW-0333">Golgi apparatus</keyword>
<dbReference type="PANTHER" id="PTHR46062">
    <property type="entry name" value="STEROL REGULATORY ELEMENT-BINDING PROTEIN"/>
    <property type="match status" value="1"/>
</dbReference>
<comment type="function">
    <text evidence="25">Precursor of the transcription factor form (Processed sterol regulatory element-binding protein 1), which is embedded in the endoplasmic reticulum membrane. Low sterol concentrations promote processing of this form, releasing the transcription factor form that translocates into the nucleus and activates transcription of genes involved in cholesterol biosynthesis and lipid homeostasis.</text>
</comment>
<comment type="subcellular location">
    <subcellularLocation>
        <location evidence="4">Cytoplasmic vesicle</location>
        <location evidence="4">COPII-coated vesicle membrane</location>
        <topology evidence="4">Multi-pass membrane protein</topology>
    </subcellularLocation>
    <subcellularLocation>
        <location evidence="3">Endoplasmic reticulum membrane</location>
        <topology evidence="3">Multi-pass membrane protein</topology>
    </subcellularLocation>
    <subcellularLocation>
        <location evidence="2">Golgi apparatus membrane</location>
    </subcellularLocation>
    <subcellularLocation>
        <location evidence="1">Nucleus</location>
    </subcellularLocation>
</comment>
<keyword evidence="13" id="KW-0443">Lipid metabolism</keyword>
<dbReference type="Proteomes" id="UP001529510">
    <property type="component" value="Unassembled WGS sequence"/>
</dbReference>
<evidence type="ECO:0000256" key="21">
    <source>
        <dbReference type="ARBA" id="ARBA00023329"/>
    </source>
</evidence>
<evidence type="ECO:0000313" key="30">
    <source>
        <dbReference type="EMBL" id="KAL0198496.1"/>
    </source>
</evidence>
<evidence type="ECO:0000256" key="5">
    <source>
        <dbReference type="ARBA" id="ARBA00022548"/>
    </source>
</evidence>
<evidence type="ECO:0000256" key="9">
    <source>
        <dbReference type="ARBA" id="ARBA00022843"/>
    </source>
</evidence>
<dbReference type="PANTHER" id="PTHR46062:SF2">
    <property type="entry name" value="STEROL REGULATORY ELEMENT-BINDING PROTEIN 1"/>
    <property type="match status" value="1"/>
</dbReference>
<dbReference type="GO" id="GO:0008203">
    <property type="term" value="P:cholesterol metabolic process"/>
    <property type="evidence" value="ECO:0007669"/>
    <property type="project" value="UniProtKB-KW"/>
</dbReference>
<evidence type="ECO:0000256" key="22">
    <source>
        <dbReference type="ARBA" id="ARBA00038460"/>
    </source>
</evidence>
<comment type="subunit">
    <text evidence="28">Forms a tight complex with SCAP, the SCAP-SREBP complex, in the endoplasmic reticulum membrane and the Golgi apparatus. Interacts with PAQR3; the interaction anchors the SCAP-SREBP complex to the Golgi apparatus in low cholesterol conditions.</text>
</comment>
<evidence type="ECO:0000256" key="3">
    <source>
        <dbReference type="ARBA" id="ARBA00004477"/>
    </source>
</evidence>
<keyword evidence="14" id="KW-0238">DNA-binding</keyword>
<keyword evidence="19" id="KW-0753">Steroid metabolism</keyword>
<evidence type="ECO:0000256" key="2">
    <source>
        <dbReference type="ARBA" id="ARBA00004394"/>
    </source>
</evidence>
<dbReference type="InterPro" id="IPR036638">
    <property type="entry name" value="HLH_DNA-bd_sf"/>
</dbReference>
<evidence type="ECO:0000256" key="20">
    <source>
        <dbReference type="ARBA" id="ARBA00023242"/>
    </source>
</evidence>
<evidence type="ECO:0000259" key="29">
    <source>
        <dbReference type="PROSITE" id="PS50888"/>
    </source>
</evidence>
<keyword evidence="16" id="KW-0010">Activator</keyword>
<evidence type="ECO:0000256" key="27">
    <source>
        <dbReference type="ARBA" id="ARBA00047005"/>
    </source>
</evidence>
<evidence type="ECO:0000256" key="11">
    <source>
        <dbReference type="ARBA" id="ARBA00023015"/>
    </source>
</evidence>